<dbReference type="RefSeq" id="WP_184622304.1">
    <property type="nucleotide sequence ID" value="NZ_JACHCC010000001.1"/>
</dbReference>
<gene>
    <name evidence="2" type="ORF">HDF25_000443</name>
</gene>
<accession>A0A7X0MGQ5</accession>
<keyword evidence="1" id="KW-0732">Signal</keyword>
<evidence type="ECO:0000313" key="2">
    <source>
        <dbReference type="EMBL" id="MBB6498319.1"/>
    </source>
</evidence>
<evidence type="ECO:0000313" key="3">
    <source>
        <dbReference type="Proteomes" id="UP000521017"/>
    </source>
</evidence>
<dbReference type="Proteomes" id="UP000521017">
    <property type="component" value="Unassembled WGS sequence"/>
</dbReference>
<dbReference type="EMBL" id="JACHCC010000001">
    <property type="protein sequence ID" value="MBB6498319.1"/>
    <property type="molecule type" value="Genomic_DNA"/>
</dbReference>
<comment type="caution">
    <text evidence="2">The sequence shown here is derived from an EMBL/GenBank/DDBJ whole genome shotgun (WGS) entry which is preliminary data.</text>
</comment>
<sequence length="356" mass="39996">MKNIPAIFSLIVLFSTFSIQASAQYFHVKKVEDENELSFLILTGKTPAENLINTYLQGQELNLLPGKQKQSYFENIAPAKGSTTGVTELNYQVLTNSSRVFSVEINREYTSGKLNESSTVYNFDARTGRFIQLSDLLTNEGYKAVRKFVIADRKKRLSNYLKTAKNPADADATKVYTECLNSMTGDDLNEDDLKFGANGLSLTRKSCSGSHYFQALEDEANVYANQLSIKFLLPHLNDYGKCLLKIKSENCLFSPVTALRKGVYKGKINQMYPITLLITYLKDKSCYGTYFYDKYGKPIDFSGTIGKDSDLLLKKTQSDDTKSKPEVFNLKIMADGSLTGNWGDGEYTFPLHLVTF</sequence>
<name>A0A7X0MGQ5_9SPHI</name>
<evidence type="ECO:0000256" key="1">
    <source>
        <dbReference type="SAM" id="SignalP"/>
    </source>
</evidence>
<reference evidence="2 3" key="1">
    <citation type="submission" date="2020-08" db="EMBL/GenBank/DDBJ databases">
        <title>Genomic Encyclopedia of Type Strains, Phase IV (KMG-V): Genome sequencing to study the core and pangenomes of soil and plant-associated prokaryotes.</title>
        <authorList>
            <person name="Whitman W."/>
        </authorList>
    </citation>
    <scope>NUCLEOTIDE SEQUENCE [LARGE SCALE GENOMIC DNA]</scope>
    <source>
        <strain evidence="2 3">M2T3</strain>
    </source>
</reference>
<protein>
    <submittedName>
        <fullName evidence="2">Uncharacterized protein</fullName>
    </submittedName>
</protein>
<organism evidence="2 3">
    <name type="scientific">Pedobacter cryoconitis</name>
    <dbReference type="NCBI Taxonomy" id="188932"/>
    <lineage>
        <taxon>Bacteria</taxon>
        <taxon>Pseudomonadati</taxon>
        <taxon>Bacteroidota</taxon>
        <taxon>Sphingobacteriia</taxon>
        <taxon>Sphingobacteriales</taxon>
        <taxon>Sphingobacteriaceae</taxon>
        <taxon>Pedobacter</taxon>
    </lineage>
</organism>
<proteinExistence type="predicted"/>
<feature type="chain" id="PRO_5030695717" evidence="1">
    <location>
        <begin position="24"/>
        <end position="356"/>
    </location>
</feature>
<feature type="signal peptide" evidence="1">
    <location>
        <begin position="1"/>
        <end position="23"/>
    </location>
</feature>
<dbReference type="AlphaFoldDB" id="A0A7X0MGQ5"/>